<organism evidence="1 2">
    <name type="scientific">Argiope bruennichi</name>
    <name type="common">Wasp spider</name>
    <name type="synonym">Aranea bruennichi</name>
    <dbReference type="NCBI Taxonomy" id="94029"/>
    <lineage>
        <taxon>Eukaryota</taxon>
        <taxon>Metazoa</taxon>
        <taxon>Ecdysozoa</taxon>
        <taxon>Arthropoda</taxon>
        <taxon>Chelicerata</taxon>
        <taxon>Arachnida</taxon>
        <taxon>Araneae</taxon>
        <taxon>Araneomorphae</taxon>
        <taxon>Entelegynae</taxon>
        <taxon>Araneoidea</taxon>
        <taxon>Araneidae</taxon>
        <taxon>Argiope</taxon>
    </lineage>
</organism>
<accession>A0A8T0G1J1</accession>
<reference evidence="1" key="2">
    <citation type="submission" date="2020-06" db="EMBL/GenBank/DDBJ databases">
        <authorList>
            <person name="Sheffer M."/>
        </authorList>
    </citation>
    <scope>NUCLEOTIDE SEQUENCE</scope>
</reference>
<evidence type="ECO:0000313" key="1">
    <source>
        <dbReference type="EMBL" id="KAF8795689.1"/>
    </source>
</evidence>
<dbReference type="Proteomes" id="UP000807504">
    <property type="component" value="Unassembled WGS sequence"/>
</dbReference>
<comment type="caution">
    <text evidence="1">The sequence shown here is derived from an EMBL/GenBank/DDBJ whole genome shotgun (WGS) entry which is preliminary data.</text>
</comment>
<protein>
    <submittedName>
        <fullName evidence="1">Uncharacterized protein</fullName>
    </submittedName>
</protein>
<proteinExistence type="predicted"/>
<dbReference type="EMBL" id="JABXBU010000001">
    <property type="protein sequence ID" value="KAF8795689.1"/>
    <property type="molecule type" value="Genomic_DNA"/>
</dbReference>
<keyword evidence="2" id="KW-1185">Reference proteome</keyword>
<evidence type="ECO:0000313" key="2">
    <source>
        <dbReference type="Proteomes" id="UP000807504"/>
    </source>
</evidence>
<dbReference type="AlphaFoldDB" id="A0A8T0G1J1"/>
<name>A0A8T0G1J1_ARGBR</name>
<reference evidence="1" key="1">
    <citation type="journal article" date="2020" name="bioRxiv">
        <title>Chromosome-level reference genome of the European wasp spider Argiope bruennichi: a resource for studies on range expansion and evolutionary adaptation.</title>
        <authorList>
            <person name="Sheffer M.M."/>
            <person name="Hoppe A."/>
            <person name="Krehenwinkel H."/>
            <person name="Uhl G."/>
            <person name="Kuss A.W."/>
            <person name="Jensen L."/>
            <person name="Jensen C."/>
            <person name="Gillespie R.G."/>
            <person name="Hoff K.J."/>
            <person name="Prost S."/>
        </authorList>
    </citation>
    <scope>NUCLEOTIDE SEQUENCE</scope>
</reference>
<gene>
    <name evidence="1" type="ORF">HNY73_000157</name>
</gene>
<sequence>MLCSPANLTFTVVARAGSKVTGLFTSHRGAGCGWVGGQRGVLVSAVEGKPSVAQEDIGFRVVFSKRNEKAIEYYPSDIHG</sequence>